<evidence type="ECO:0000256" key="2">
    <source>
        <dbReference type="ARBA" id="ARBA00022475"/>
    </source>
</evidence>
<evidence type="ECO:0000256" key="7">
    <source>
        <dbReference type="ARBA" id="ARBA00024033"/>
    </source>
</evidence>
<keyword evidence="2" id="KW-1003">Cell membrane</keyword>
<evidence type="ECO:0000256" key="1">
    <source>
        <dbReference type="ARBA" id="ARBA00004651"/>
    </source>
</evidence>
<evidence type="ECO:0000256" key="5">
    <source>
        <dbReference type="ARBA" id="ARBA00022989"/>
    </source>
</evidence>
<evidence type="ECO:0000256" key="3">
    <source>
        <dbReference type="ARBA" id="ARBA00022679"/>
    </source>
</evidence>
<feature type="transmembrane region" description="Helical" evidence="8">
    <location>
        <begin position="20"/>
        <end position="41"/>
    </location>
</feature>
<organism evidence="9 10">
    <name type="scientific">Hyphococcus lacteus</name>
    <dbReference type="NCBI Taxonomy" id="3143536"/>
    <lineage>
        <taxon>Bacteria</taxon>
        <taxon>Pseudomonadati</taxon>
        <taxon>Pseudomonadota</taxon>
        <taxon>Alphaproteobacteria</taxon>
        <taxon>Parvularculales</taxon>
        <taxon>Parvularculaceae</taxon>
        <taxon>Hyphococcus</taxon>
    </lineage>
</organism>
<reference evidence="9 10" key="1">
    <citation type="submission" date="2024-05" db="EMBL/GenBank/DDBJ databases">
        <title>Three bacterial strains, DH-69, EH-24, and ECK-19 isolated from coastal sediments.</title>
        <authorList>
            <person name="Ye Y.-Q."/>
            <person name="Du Z.-J."/>
        </authorList>
    </citation>
    <scope>NUCLEOTIDE SEQUENCE [LARGE SCALE GENOMIC DNA]</scope>
    <source>
        <strain evidence="9 10">ECK-19</strain>
    </source>
</reference>
<evidence type="ECO:0000256" key="8">
    <source>
        <dbReference type="SAM" id="Phobius"/>
    </source>
</evidence>
<keyword evidence="5 8" id="KW-1133">Transmembrane helix</keyword>
<dbReference type="Proteomes" id="UP001560685">
    <property type="component" value="Unassembled WGS sequence"/>
</dbReference>
<dbReference type="InterPro" id="IPR018584">
    <property type="entry name" value="GT87"/>
</dbReference>
<keyword evidence="6 8" id="KW-0472">Membrane</keyword>
<comment type="subcellular location">
    <subcellularLocation>
        <location evidence="1">Cell membrane</location>
        <topology evidence="1">Multi-pass membrane protein</topology>
    </subcellularLocation>
</comment>
<feature type="transmembrane region" description="Helical" evidence="8">
    <location>
        <begin position="372"/>
        <end position="389"/>
    </location>
</feature>
<keyword evidence="10" id="KW-1185">Reference proteome</keyword>
<feature type="transmembrane region" description="Helical" evidence="8">
    <location>
        <begin position="144"/>
        <end position="163"/>
    </location>
</feature>
<accession>A0ABV3Z1Z3</accession>
<keyword evidence="4 8" id="KW-0812">Transmembrane</keyword>
<keyword evidence="3 9" id="KW-0808">Transferase</keyword>
<feature type="transmembrane region" description="Helical" evidence="8">
    <location>
        <begin position="346"/>
        <end position="365"/>
    </location>
</feature>
<dbReference type="EC" id="2.4.-.-" evidence="9"/>
<feature type="transmembrane region" description="Helical" evidence="8">
    <location>
        <begin position="215"/>
        <end position="240"/>
    </location>
</feature>
<dbReference type="RefSeq" id="WP_369312745.1">
    <property type="nucleotide sequence ID" value="NZ_JBEHZE010000001.1"/>
</dbReference>
<comment type="caution">
    <text evidence="9">The sequence shown here is derived from an EMBL/GenBank/DDBJ whole genome shotgun (WGS) entry which is preliminary data.</text>
</comment>
<dbReference type="Pfam" id="PF09594">
    <property type="entry name" value="GT87"/>
    <property type="match status" value="1"/>
</dbReference>
<feature type="transmembrane region" description="Helical" evidence="8">
    <location>
        <begin position="266"/>
        <end position="294"/>
    </location>
</feature>
<feature type="transmembrane region" description="Helical" evidence="8">
    <location>
        <begin position="183"/>
        <end position="203"/>
    </location>
</feature>
<evidence type="ECO:0000256" key="6">
    <source>
        <dbReference type="ARBA" id="ARBA00023136"/>
    </source>
</evidence>
<protein>
    <submittedName>
        <fullName evidence="9">Glycosyltransferase family 87 protein</fullName>
        <ecNumber evidence="9">2.4.-.-</ecNumber>
    </submittedName>
</protein>
<proteinExistence type="inferred from homology"/>
<evidence type="ECO:0000313" key="9">
    <source>
        <dbReference type="EMBL" id="MEX6632811.1"/>
    </source>
</evidence>
<dbReference type="EMBL" id="JBEHZE010000001">
    <property type="protein sequence ID" value="MEX6632811.1"/>
    <property type="molecule type" value="Genomic_DNA"/>
</dbReference>
<sequence length="399" mass="42480">MDASLTRSPSADIRLTARHAKIGAGVIALSMAAVFVFQLLLSSNYVTPSGTPVGGDFVAFWTAAKAMVAGESAAIYDPTIFHGWLDKVGPPQDQWGLSWQYPPTYFFAIGFLALLPYGLGYAIWTGGSFALFAGAARKSGVSHWPLLFVLISPVAFQAAITGQNGFLTATLLLGATCAPDKRPILAGVCAALLTMKPQLGILLPFAYMAGGHWRALFAASIGSLSLAIGSILIFGISPWIAFFDSIINASASVSSGEMPLFKMPTVYAFFALLGVPKIVAVGVYAVGAIAATTATITTWRTHESQALKMAVVCCGAFFVTPYAYYYELIIVAVPLALLTLSAQQKGWYRFDHILLAGAFLLPMLLPGDARQLGLNYCFILIAFVAFFILRRIKTDGASA</sequence>
<dbReference type="GO" id="GO:0016757">
    <property type="term" value="F:glycosyltransferase activity"/>
    <property type="evidence" value="ECO:0007669"/>
    <property type="project" value="UniProtKB-KW"/>
</dbReference>
<name>A0ABV3Z1Z3_9PROT</name>
<evidence type="ECO:0000313" key="10">
    <source>
        <dbReference type="Proteomes" id="UP001560685"/>
    </source>
</evidence>
<gene>
    <name evidence="9" type="ORF">ABFZ84_04555</name>
</gene>
<evidence type="ECO:0000256" key="4">
    <source>
        <dbReference type="ARBA" id="ARBA00022692"/>
    </source>
</evidence>
<feature type="transmembrane region" description="Helical" evidence="8">
    <location>
        <begin position="105"/>
        <end position="132"/>
    </location>
</feature>
<keyword evidence="9" id="KW-0328">Glycosyltransferase</keyword>
<feature type="transmembrane region" description="Helical" evidence="8">
    <location>
        <begin position="306"/>
        <end position="326"/>
    </location>
</feature>
<comment type="similarity">
    <text evidence="7">Belongs to the glycosyltransferase 87 family.</text>
</comment>